<evidence type="ECO:0000256" key="1">
    <source>
        <dbReference type="PROSITE-ProRule" id="PRU00047"/>
    </source>
</evidence>
<evidence type="ECO:0000259" key="2">
    <source>
        <dbReference type="PROSITE" id="PS50158"/>
    </source>
</evidence>
<feature type="non-terminal residue" evidence="3">
    <location>
        <position position="1"/>
    </location>
</feature>
<feature type="domain" description="CCHC-type" evidence="2">
    <location>
        <begin position="47"/>
        <end position="62"/>
    </location>
</feature>
<dbReference type="EMBL" id="KN822089">
    <property type="protein sequence ID" value="KIM58240.1"/>
    <property type="molecule type" value="Genomic_DNA"/>
</dbReference>
<dbReference type="HOGENOM" id="CLU_138299_1_0_1"/>
<keyword evidence="1" id="KW-0479">Metal-binding</keyword>
<gene>
    <name evidence="3" type="ORF">SCLCIDRAFT_39312</name>
</gene>
<dbReference type="STRING" id="1036808.A0A0C3DC01"/>
<feature type="non-terminal residue" evidence="3">
    <location>
        <position position="128"/>
    </location>
</feature>
<accession>A0A0C3DC01</accession>
<reference evidence="4" key="2">
    <citation type="submission" date="2015-01" db="EMBL/GenBank/DDBJ databases">
        <title>Evolutionary Origins and Diversification of the Mycorrhizal Mutualists.</title>
        <authorList>
            <consortium name="DOE Joint Genome Institute"/>
            <consortium name="Mycorrhizal Genomics Consortium"/>
            <person name="Kohler A."/>
            <person name="Kuo A."/>
            <person name="Nagy L.G."/>
            <person name="Floudas D."/>
            <person name="Copeland A."/>
            <person name="Barry K.W."/>
            <person name="Cichocki N."/>
            <person name="Veneault-Fourrey C."/>
            <person name="LaButti K."/>
            <person name="Lindquist E.A."/>
            <person name="Lipzen A."/>
            <person name="Lundell T."/>
            <person name="Morin E."/>
            <person name="Murat C."/>
            <person name="Riley R."/>
            <person name="Ohm R."/>
            <person name="Sun H."/>
            <person name="Tunlid A."/>
            <person name="Henrissat B."/>
            <person name="Grigoriev I.V."/>
            <person name="Hibbett D.S."/>
            <person name="Martin F."/>
        </authorList>
    </citation>
    <scope>NUCLEOTIDE SEQUENCE [LARGE SCALE GENOMIC DNA]</scope>
    <source>
        <strain evidence="4">Foug A</strain>
    </source>
</reference>
<dbReference type="GO" id="GO:0008270">
    <property type="term" value="F:zinc ion binding"/>
    <property type="evidence" value="ECO:0007669"/>
    <property type="project" value="UniProtKB-KW"/>
</dbReference>
<evidence type="ECO:0000313" key="4">
    <source>
        <dbReference type="Proteomes" id="UP000053989"/>
    </source>
</evidence>
<dbReference type="Proteomes" id="UP000053989">
    <property type="component" value="Unassembled WGS sequence"/>
</dbReference>
<keyword evidence="1" id="KW-0863">Zinc-finger</keyword>
<dbReference type="InParanoid" id="A0A0C3DC01"/>
<dbReference type="OrthoDB" id="4230923at2759"/>
<sequence length="128" mass="15106">RENEQRVAHAMFHMLSLEAANFLIREGLYHDMEHLCPVKDKKEPMCCLKCQCWGHMAKDCREHEDTCAGNHRTNTCTAYKTFHCINCNSAEHRSWGCKCLEFVQRCRNLDMNMPENMMPFFPTNESWT</sequence>
<evidence type="ECO:0000313" key="3">
    <source>
        <dbReference type="EMBL" id="KIM58240.1"/>
    </source>
</evidence>
<keyword evidence="1" id="KW-0862">Zinc</keyword>
<protein>
    <recommendedName>
        <fullName evidence="2">CCHC-type domain-containing protein</fullName>
    </recommendedName>
</protein>
<dbReference type="AlphaFoldDB" id="A0A0C3DC01"/>
<reference evidence="3 4" key="1">
    <citation type="submission" date="2014-04" db="EMBL/GenBank/DDBJ databases">
        <authorList>
            <consortium name="DOE Joint Genome Institute"/>
            <person name="Kuo A."/>
            <person name="Kohler A."/>
            <person name="Nagy L.G."/>
            <person name="Floudas D."/>
            <person name="Copeland A."/>
            <person name="Barry K.W."/>
            <person name="Cichocki N."/>
            <person name="Veneault-Fourrey C."/>
            <person name="LaButti K."/>
            <person name="Lindquist E.A."/>
            <person name="Lipzen A."/>
            <person name="Lundell T."/>
            <person name="Morin E."/>
            <person name="Murat C."/>
            <person name="Sun H."/>
            <person name="Tunlid A."/>
            <person name="Henrissat B."/>
            <person name="Grigoriev I.V."/>
            <person name="Hibbett D.S."/>
            <person name="Martin F."/>
            <person name="Nordberg H.P."/>
            <person name="Cantor M.N."/>
            <person name="Hua S.X."/>
        </authorList>
    </citation>
    <scope>NUCLEOTIDE SEQUENCE [LARGE SCALE GENOMIC DNA]</scope>
    <source>
        <strain evidence="3 4">Foug A</strain>
    </source>
</reference>
<dbReference type="GO" id="GO:0003676">
    <property type="term" value="F:nucleic acid binding"/>
    <property type="evidence" value="ECO:0007669"/>
    <property type="project" value="InterPro"/>
</dbReference>
<name>A0A0C3DC01_9AGAM</name>
<organism evidence="3 4">
    <name type="scientific">Scleroderma citrinum Foug A</name>
    <dbReference type="NCBI Taxonomy" id="1036808"/>
    <lineage>
        <taxon>Eukaryota</taxon>
        <taxon>Fungi</taxon>
        <taxon>Dikarya</taxon>
        <taxon>Basidiomycota</taxon>
        <taxon>Agaricomycotina</taxon>
        <taxon>Agaricomycetes</taxon>
        <taxon>Agaricomycetidae</taxon>
        <taxon>Boletales</taxon>
        <taxon>Sclerodermatineae</taxon>
        <taxon>Sclerodermataceae</taxon>
        <taxon>Scleroderma</taxon>
    </lineage>
</organism>
<dbReference type="InterPro" id="IPR001878">
    <property type="entry name" value="Znf_CCHC"/>
</dbReference>
<proteinExistence type="predicted"/>
<keyword evidence="4" id="KW-1185">Reference proteome</keyword>
<dbReference type="PROSITE" id="PS50158">
    <property type="entry name" value="ZF_CCHC"/>
    <property type="match status" value="1"/>
</dbReference>